<sequence>MEDSLTRFCTSNLTVQVCQIGMNRFVHSWNAHRIPGRGIPNQLAGTGTPRQITADLLPDATVAADMYDSDMGSSLTRISSFGSDPFLSESRTALFT</sequence>
<dbReference type="AlphaFoldDB" id="A0A7J6D4Z2"/>
<reference evidence="1 2" key="1">
    <citation type="submission" date="2020-04" db="EMBL/GenBank/DDBJ databases">
        <title>Chromosome-level genome assembly of a cyprinid fish Onychostoma macrolepis by integration of Nanopore Sequencing, Bionano and Hi-C technology.</title>
        <authorList>
            <person name="Wang D."/>
        </authorList>
    </citation>
    <scope>NUCLEOTIDE SEQUENCE [LARGE SCALE GENOMIC DNA]</scope>
    <source>
        <strain evidence="1">SWU-2019</strain>
        <tissue evidence="1">Muscle</tissue>
    </source>
</reference>
<name>A0A7J6D4Z2_9TELE</name>
<keyword evidence="2" id="KW-1185">Reference proteome</keyword>
<accession>A0A7J6D4Z2</accession>
<comment type="caution">
    <text evidence="1">The sequence shown here is derived from an EMBL/GenBank/DDBJ whole genome shotgun (WGS) entry which is preliminary data.</text>
</comment>
<proteinExistence type="predicted"/>
<dbReference type="EMBL" id="JAAMOB010000004">
    <property type="protein sequence ID" value="KAF4114301.1"/>
    <property type="molecule type" value="Genomic_DNA"/>
</dbReference>
<evidence type="ECO:0000313" key="1">
    <source>
        <dbReference type="EMBL" id="KAF4114301.1"/>
    </source>
</evidence>
<organism evidence="1 2">
    <name type="scientific">Onychostoma macrolepis</name>
    <dbReference type="NCBI Taxonomy" id="369639"/>
    <lineage>
        <taxon>Eukaryota</taxon>
        <taxon>Metazoa</taxon>
        <taxon>Chordata</taxon>
        <taxon>Craniata</taxon>
        <taxon>Vertebrata</taxon>
        <taxon>Euteleostomi</taxon>
        <taxon>Actinopterygii</taxon>
        <taxon>Neopterygii</taxon>
        <taxon>Teleostei</taxon>
        <taxon>Ostariophysi</taxon>
        <taxon>Cypriniformes</taxon>
        <taxon>Cyprinidae</taxon>
        <taxon>Acrossocheilinae</taxon>
        <taxon>Onychostoma</taxon>
    </lineage>
</organism>
<evidence type="ECO:0000313" key="2">
    <source>
        <dbReference type="Proteomes" id="UP000579812"/>
    </source>
</evidence>
<dbReference type="Proteomes" id="UP000579812">
    <property type="component" value="Unassembled WGS sequence"/>
</dbReference>
<gene>
    <name evidence="1" type="ORF">G5714_004524</name>
</gene>
<protein>
    <submittedName>
        <fullName evidence="1">Uncharacterized protein</fullName>
    </submittedName>
</protein>